<organism evidence="1 2">
    <name type="scientific">Ixodes persulcatus</name>
    <name type="common">Taiga tick</name>
    <dbReference type="NCBI Taxonomy" id="34615"/>
    <lineage>
        <taxon>Eukaryota</taxon>
        <taxon>Metazoa</taxon>
        <taxon>Ecdysozoa</taxon>
        <taxon>Arthropoda</taxon>
        <taxon>Chelicerata</taxon>
        <taxon>Arachnida</taxon>
        <taxon>Acari</taxon>
        <taxon>Parasitiformes</taxon>
        <taxon>Ixodida</taxon>
        <taxon>Ixodoidea</taxon>
        <taxon>Ixodidae</taxon>
        <taxon>Ixodinae</taxon>
        <taxon>Ixodes</taxon>
    </lineage>
</organism>
<keyword evidence="2" id="KW-1185">Reference proteome</keyword>
<gene>
    <name evidence="1" type="ORF">HPB47_011255</name>
</gene>
<evidence type="ECO:0000313" key="2">
    <source>
        <dbReference type="Proteomes" id="UP000805193"/>
    </source>
</evidence>
<dbReference type="Proteomes" id="UP000805193">
    <property type="component" value="Unassembled WGS sequence"/>
</dbReference>
<proteinExistence type="predicted"/>
<accession>A0AC60NWT3</accession>
<protein>
    <submittedName>
        <fullName evidence="1">Uncharacterized protein</fullName>
    </submittedName>
</protein>
<name>A0AC60NWT3_IXOPE</name>
<reference evidence="1 2" key="1">
    <citation type="journal article" date="2020" name="Cell">
        <title>Large-Scale Comparative Analyses of Tick Genomes Elucidate Their Genetic Diversity and Vector Capacities.</title>
        <authorList>
            <consortium name="Tick Genome and Microbiome Consortium (TIGMIC)"/>
            <person name="Jia N."/>
            <person name="Wang J."/>
            <person name="Shi W."/>
            <person name="Du L."/>
            <person name="Sun Y."/>
            <person name="Zhan W."/>
            <person name="Jiang J.F."/>
            <person name="Wang Q."/>
            <person name="Zhang B."/>
            <person name="Ji P."/>
            <person name="Bell-Sakyi L."/>
            <person name="Cui X.M."/>
            <person name="Yuan T.T."/>
            <person name="Jiang B.G."/>
            <person name="Yang W.F."/>
            <person name="Lam T.T."/>
            <person name="Chang Q.C."/>
            <person name="Ding S.J."/>
            <person name="Wang X.J."/>
            <person name="Zhu J.G."/>
            <person name="Ruan X.D."/>
            <person name="Zhao L."/>
            <person name="Wei J.T."/>
            <person name="Ye R.Z."/>
            <person name="Que T.C."/>
            <person name="Du C.H."/>
            <person name="Zhou Y.H."/>
            <person name="Cheng J.X."/>
            <person name="Dai P.F."/>
            <person name="Guo W.B."/>
            <person name="Han X.H."/>
            <person name="Huang E.J."/>
            <person name="Li L.F."/>
            <person name="Wei W."/>
            <person name="Gao Y.C."/>
            <person name="Liu J.Z."/>
            <person name="Shao H.Z."/>
            <person name="Wang X."/>
            <person name="Wang C.C."/>
            <person name="Yang T.C."/>
            <person name="Huo Q.B."/>
            <person name="Li W."/>
            <person name="Chen H.Y."/>
            <person name="Chen S.E."/>
            <person name="Zhou L.G."/>
            <person name="Ni X.B."/>
            <person name="Tian J.H."/>
            <person name="Sheng Y."/>
            <person name="Liu T."/>
            <person name="Pan Y.S."/>
            <person name="Xia L.Y."/>
            <person name="Li J."/>
            <person name="Zhao F."/>
            <person name="Cao W.C."/>
        </authorList>
    </citation>
    <scope>NUCLEOTIDE SEQUENCE [LARGE SCALE GENOMIC DNA]</scope>
    <source>
        <strain evidence="1">Iper-2018</strain>
    </source>
</reference>
<sequence length="144" mass="16536">MFRSSTPSKRSWDVALRITKQRNVLALLHYILALYTPSFSAKIPHWSQLLMVLMKLRLGLLNKDLSSRFDVARHLRLAEIANTLAYRRRLGSKAKEVRLRVGLDHSWVEGCVARLTNFTDDVICSLPFFITADVKAVFRVNSHV</sequence>
<dbReference type="EMBL" id="JABSTQ010011418">
    <property type="protein sequence ID" value="KAG0411615.1"/>
    <property type="molecule type" value="Genomic_DNA"/>
</dbReference>
<evidence type="ECO:0000313" key="1">
    <source>
        <dbReference type="EMBL" id="KAG0411615.1"/>
    </source>
</evidence>
<comment type="caution">
    <text evidence="1">The sequence shown here is derived from an EMBL/GenBank/DDBJ whole genome shotgun (WGS) entry which is preliminary data.</text>
</comment>